<keyword evidence="11" id="KW-1185">Reference proteome</keyword>
<evidence type="ECO:0000256" key="3">
    <source>
        <dbReference type="ARBA" id="ARBA00022552"/>
    </source>
</evidence>
<comment type="caution">
    <text evidence="10">The sequence shown here is derived from an EMBL/GenBank/DDBJ whole genome shotgun (WGS) entry which is preliminary data.</text>
</comment>
<keyword evidence="6 9" id="KW-0255">Endonuclease</keyword>
<keyword evidence="9" id="KW-0963">Cytoplasm</keyword>
<dbReference type="SUPFAM" id="SSF55486">
    <property type="entry name" value="Metalloproteases ('zincins'), catalytic domain"/>
    <property type="match status" value="1"/>
</dbReference>
<gene>
    <name evidence="9" type="primary">ybeY</name>
    <name evidence="10" type="ORF">AKG39_11340</name>
</gene>
<keyword evidence="8 9" id="KW-0862">Zinc</keyword>
<protein>
    <recommendedName>
        <fullName evidence="9">Endoribonuclease YbeY</fullName>
        <ecNumber evidence="9">3.1.-.-</ecNumber>
    </recommendedName>
</protein>
<dbReference type="GO" id="GO:0006364">
    <property type="term" value="P:rRNA processing"/>
    <property type="evidence" value="ECO:0007669"/>
    <property type="project" value="UniProtKB-UniRule"/>
</dbReference>
<evidence type="ECO:0000256" key="4">
    <source>
        <dbReference type="ARBA" id="ARBA00022722"/>
    </source>
</evidence>
<evidence type="ECO:0000256" key="1">
    <source>
        <dbReference type="ARBA" id="ARBA00010875"/>
    </source>
</evidence>
<dbReference type="GO" id="GO:0008270">
    <property type="term" value="F:zinc ion binding"/>
    <property type="evidence" value="ECO:0007669"/>
    <property type="project" value="UniProtKB-UniRule"/>
</dbReference>
<keyword evidence="4 9" id="KW-0540">Nuclease</keyword>
<proteinExistence type="inferred from homology"/>
<feature type="binding site" evidence="9">
    <location>
        <position position="129"/>
    </location>
    <ligand>
        <name>Zn(2+)</name>
        <dbReference type="ChEBI" id="CHEBI:29105"/>
        <note>catalytic</note>
    </ligand>
</feature>
<dbReference type="GO" id="GO:0005737">
    <property type="term" value="C:cytoplasm"/>
    <property type="evidence" value="ECO:0007669"/>
    <property type="project" value="UniProtKB-SubCell"/>
</dbReference>
<evidence type="ECO:0000256" key="2">
    <source>
        <dbReference type="ARBA" id="ARBA00022517"/>
    </source>
</evidence>
<dbReference type="AlphaFoldDB" id="A0A0L6TZR4"/>
<dbReference type="Pfam" id="PF02130">
    <property type="entry name" value="YbeY"/>
    <property type="match status" value="1"/>
</dbReference>
<dbReference type="STRING" id="52689.AKG39_11340"/>
<keyword evidence="10" id="KW-0645">Protease</keyword>
<comment type="function">
    <text evidence="9">Single strand-specific metallo-endoribonuclease involved in late-stage 70S ribosome quality control and in maturation of the 3' terminus of the 16S rRNA.</text>
</comment>
<evidence type="ECO:0000256" key="8">
    <source>
        <dbReference type="ARBA" id="ARBA00022833"/>
    </source>
</evidence>
<comment type="subcellular location">
    <subcellularLocation>
        <location evidence="9">Cytoplasm</location>
    </subcellularLocation>
</comment>
<keyword evidence="5 9" id="KW-0479">Metal-binding</keyword>
<keyword evidence="2 9" id="KW-0690">Ribosome biogenesis</keyword>
<keyword evidence="7 9" id="KW-0378">Hydrolase</keyword>
<dbReference type="Proteomes" id="UP000036873">
    <property type="component" value="Unassembled WGS sequence"/>
</dbReference>
<dbReference type="InterPro" id="IPR023091">
    <property type="entry name" value="MetalPrtase_cat_dom_sf_prd"/>
</dbReference>
<dbReference type="GO" id="GO:0004222">
    <property type="term" value="F:metalloendopeptidase activity"/>
    <property type="evidence" value="ECO:0007669"/>
    <property type="project" value="InterPro"/>
</dbReference>
<dbReference type="RefSeq" id="WP_050740512.1">
    <property type="nucleotide sequence ID" value="NZ_LGYO01000027.1"/>
</dbReference>
<dbReference type="PATRIC" id="fig|52689.4.peg.1495"/>
<dbReference type="NCBIfam" id="TIGR00043">
    <property type="entry name" value="rRNA maturation RNase YbeY"/>
    <property type="match status" value="1"/>
</dbReference>
<dbReference type="GO" id="GO:0004521">
    <property type="term" value="F:RNA endonuclease activity"/>
    <property type="evidence" value="ECO:0007669"/>
    <property type="project" value="UniProtKB-UniRule"/>
</dbReference>
<evidence type="ECO:0000313" key="10">
    <source>
        <dbReference type="EMBL" id="KNZ41572.1"/>
    </source>
</evidence>
<evidence type="ECO:0000256" key="9">
    <source>
        <dbReference type="HAMAP-Rule" id="MF_00009"/>
    </source>
</evidence>
<evidence type="ECO:0000256" key="5">
    <source>
        <dbReference type="ARBA" id="ARBA00022723"/>
    </source>
</evidence>
<comment type="cofactor">
    <cofactor evidence="9">
        <name>Zn(2+)</name>
        <dbReference type="ChEBI" id="CHEBI:29105"/>
    </cofactor>
    <text evidence="9">Binds 1 zinc ion.</text>
</comment>
<dbReference type="OrthoDB" id="9807740at2"/>
<dbReference type="GO" id="GO:0006508">
    <property type="term" value="P:proteolysis"/>
    <property type="evidence" value="ECO:0007669"/>
    <property type="project" value="UniProtKB-KW"/>
</dbReference>
<organism evidence="10 11">
    <name type="scientific">Acetobacterium bakii</name>
    <dbReference type="NCBI Taxonomy" id="52689"/>
    <lineage>
        <taxon>Bacteria</taxon>
        <taxon>Bacillati</taxon>
        <taxon>Bacillota</taxon>
        <taxon>Clostridia</taxon>
        <taxon>Eubacteriales</taxon>
        <taxon>Eubacteriaceae</taxon>
        <taxon>Acetobacterium</taxon>
    </lineage>
</organism>
<dbReference type="PANTHER" id="PTHR46986:SF1">
    <property type="entry name" value="ENDORIBONUCLEASE YBEY, CHLOROPLASTIC"/>
    <property type="match status" value="1"/>
</dbReference>
<sequence>MLVVAYDNRSEFEIEDAMLEEIEDAMVRTLLHQEIGVECEVSFSFVKAEEIKNLNAEYRGIDVVTDVLSFPMYEDFINNRTTIIKENPFLPLLLGDIVICVQQAKTQAAEYGNTLTRELCYLSVHSVLHLLGYDHMEDDEKSEMRIIEKDLMGDD</sequence>
<dbReference type="HAMAP" id="MF_00009">
    <property type="entry name" value="Endoribonucl_YbeY"/>
    <property type="match status" value="1"/>
</dbReference>
<dbReference type="PROSITE" id="PS01306">
    <property type="entry name" value="UPF0054"/>
    <property type="match status" value="1"/>
</dbReference>
<dbReference type="PANTHER" id="PTHR46986">
    <property type="entry name" value="ENDORIBONUCLEASE YBEY, CHLOROPLASTIC"/>
    <property type="match status" value="1"/>
</dbReference>
<dbReference type="EC" id="3.1.-.-" evidence="9"/>
<feature type="binding site" evidence="9">
    <location>
        <position position="125"/>
    </location>
    <ligand>
        <name>Zn(2+)</name>
        <dbReference type="ChEBI" id="CHEBI:29105"/>
        <note>catalytic</note>
    </ligand>
</feature>
<evidence type="ECO:0000256" key="7">
    <source>
        <dbReference type="ARBA" id="ARBA00022801"/>
    </source>
</evidence>
<reference evidence="11" key="1">
    <citation type="submission" date="2015-07" db="EMBL/GenBank/DDBJ databases">
        <title>Draft genome sequence of Acetobacterium bakii DSM 8293, a potential psychrophilic chemical producer through syngas fermentation.</title>
        <authorList>
            <person name="Song Y."/>
            <person name="Hwang S."/>
            <person name="Cho B.-K."/>
        </authorList>
    </citation>
    <scope>NUCLEOTIDE SEQUENCE [LARGE SCALE GENOMIC DNA]</scope>
    <source>
        <strain evidence="11">DSM 8239</strain>
    </source>
</reference>
<dbReference type="EMBL" id="LGYO01000027">
    <property type="protein sequence ID" value="KNZ41572.1"/>
    <property type="molecule type" value="Genomic_DNA"/>
</dbReference>
<evidence type="ECO:0000256" key="6">
    <source>
        <dbReference type="ARBA" id="ARBA00022759"/>
    </source>
</evidence>
<feature type="binding site" evidence="9">
    <location>
        <position position="135"/>
    </location>
    <ligand>
        <name>Zn(2+)</name>
        <dbReference type="ChEBI" id="CHEBI:29105"/>
        <note>catalytic</note>
    </ligand>
</feature>
<name>A0A0L6TZR4_9FIRM</name>
<accession>A0A0L6TZR4</accession>
<dbReference type="InterPro" id="IPR002036">
    <property type="entry name" value="YbeY"/>
</dbReference>
<keyword evidence="3 9" id="KW-0698">rRNA processing</keyword>
<evidence type="ECO:0000313" key="11">
    <source>
        <dbReference type="Proteomes" id="UP000036873"/>
    </source>
</evidence>
<keyword evidence="10" id="KW-0482">Metalloprotease</keyword>
<dbReference type="InterPro" id="IPR020549">
    <property type="entry name" value="YbeY_CS"/>
</dbReference>
<comment type="similarity">
    <text evidence="1 9">Belongs to the endoribonuclease YbeY family.</text>
</comment>
<dbReference type="Gene3D" id="3.40.390.30">
    <property type="entry name" value="Metalloproteases ('zincins'), catalytic domain"/>
    <property type="match status" value="1"/>
</dbReference>